<keyword evidence="2" id="KW-0378">Hydrolase</keyword>
<keyword evidence="3" id="KW-1185">Reference proteome</keyword>
<dbReference type="Pfam" id="PF00271">
    <property type="entry name" value="Helicase_C"/>
    <property type="match status" value="1"/>
</dbReference>
<dbReference type="RefSeq" id="WP_151030373.1">
    <property type="nucleotide sequence ID" value="NZ_WAGD01000043.1"/>
</dbReference>
<gene>
    <name evidence="2" type="ORF">FZI19_14380</name>
</gene>
<evidence type="ECO:0000313" key="2">
    <source>
        <dbReference type="EMBL" id="KAB0876172.1"/>
    </source>
</evidence>
<dbReference type="GO" id="GO:0004386">
    <property type="term" value="F:helicase activity"/>
    <property type="evidence" value="ECO:0007669"/>
    <property type="project" value="UniProtKB-KW"/>
</dbReference>
<dbReference type="InterPro" id="IPR001650">
    <property type="entry name" value="Helicase_C-like"/>
</dbReference>
<organism evidence="2 3">
    <name type="scientific">Cronobacter muytjensii</name>
    <dbReference type="NCBI Taxonomy" id="413501"/>
    <lineage>
        <taxon>Bacteria</taxon>
        <taxon>Pseudomonadati</taxon>
        <taxon>Pseudomonadota</taxon>
        <taxon>Gammaproteobacteria</taxon>
        <taxon>Enterobacterales</taxon>
        <taxon>Enterobacteriaceae</taxon>
        <taxon>Cronobacter</taxon>
    </lineage>
</organism>
<dbReference type="Gene3D" id="3.40.50.300">
    <property type="entry name" value="P-loop containing nucleotide triphosphate hydrolases"/>
    <property type="match status" value="1"/>
</dbReference>
<dbReference type="InterPro" id="IPR027417">
    <property type="entry name" value="P-loop_NTPase"/>
</dbReference>
<proteinExistence type="predicted"/>
<name>A0ABQ6TXH9_9ENTR</name>
<feature type="domain" description="Helicase C-terminal" evidence="1">
    <location>
        <begin position="13"/>
        <end position="65"/>
    </location>
</feature>
<keyword evidence="2" id="KW-0067">ATP-binding</keyword>
<dbReference type="EMBL" id="WAGD01000043">
    <property type="protein sequence ID" value="KAB0876172.1"/>
    <property type="molecule type" value="Genomic_DNA"/>
</dbReference>
<keyword evidence="2" id="KW-0547">Nucleotide-binding</keyword>
<dbReference type="Proteomes" id="UP000469927">
    <property type="component" value="Unassembled WGS sequence"/>
</dbReference>
<sequence>HTSALVRAEGVRDAFNSPFRPFVLASTSIGQEGLDFHTWCHAVMHWNLPANPVDLEQREGRVHRYKGHAVRKNVAHCYGLASLKGFKDGDPWQQLFSLAVQDKPSAQSDLVPFWIFENGPARVERRIPLLPYSREVGKLKQLKQGLALYRLAFGQPRQEDLLSSLSRYDRLFEEEIAGQLISLTPPGRAGKT</sequence>
<feature type="non-terminal residue" evidence="2">
    <location>
        <position position="1"/>
    </location>
</feature>
<keyword evidence="2" id="KW-0347">Helicase</keyword>
<evidence type="ECO:0000259" key="1">
    <source>
        <dbReference type="Pfam" id="PF00271"/>
    </source>
</evidence>
<protein>
    <submittedName>
        <fullName evidence="2">SWF/SNF helicase family protein</fullName>
    </submittedName>
</protein>
<reference evidence="2 3" key="1">
    <citation type="submission" date="2019-08" db="EMBL/GenBank/DDBJ databases">
        <title>Prevalence, distribution, and phylogeny of type two toxin-antitoxin genes possessed by Cronobacter species where C. sakazakii homologs follow sequence type lineages.</title>
        <authorList>
            <person name="Finkelstein S."/>
            <person name="Negrete F."/>
            <person name="Jang H."/>
            <person name="Gopinath G.R."/>
            <person name="Tall B.D."/>
        </authorList>
    </citation>
    <scope>NUCLEOTIDE SEQUENCE [LARGE SCALE GENOMIC DNA]</scope>
    <source>
        <strain evidence="2 3">MOD1_GK1257</strain>
    </source>
</reference>
<comment type="caution">
    <text evidence="2">The sequence shown here is derived from an EMBL/GenBank/DDBJ whole genome shotgun (WGS) entry which is preliminary data.</text>
</comment>
<accession>A0ABQ6TXH9</accession>
<dbReference type="SUPFAM" id="SSF52540">
    <property type="entry name" value="P-loop containing nucleoside triphosphate hydrolases"/>
    <property type="match status" value="1"/>
</dbReference>
<evidence type="ECO:0000313" key="3">
    <source>
        <dbReference type="Proteomes" id="UP000469927"/>
    </source>
</evidence>